<protein>
    <submittedName>
        <fullName evidence="1">Uncharacterized protein</fullName>
    </submittedName>
</protein>
<gene>
    <name evidence="1" type="ORF">L6164_036589</name>
</gene>
<name>A0ACB9KHN6_BAUVA</name>
<reference evidence="1 2" key="1">
    <citation type="journal article" date="2022" name="DNA Res.">
        <title>Chromosomal-level genome assembly of the orchid tree Bauhinia variegata (Leguminosae; Cercidoideae) supports the allotetraploid origin hypothesis of Bauhinia.</title>
        <authorList>
            <person name="Zhong Y."/>
            <person name="Chen Y."/>
            <person name="Zheng D."/>
            <person name="Pang J."/>
            <person name="Liu Y."/>
            <person name="Luo S."/>
            <person name="Meng S."/>
            <person name="Qian L."/>
            <person name="Wei D."/>
            <person name="Dai S."/>
            <person name="Zhou R."/>
        </authorList>
    </citation>
    <scope>NUCLEOTIDE SEQUENCE [LARGE SCALE GENOMIC DNA]</scope>
    <source>
        <strain evidence="1">BV-YZ2020</strain>
    </source>
</reference>
<evidence type="ECO:0000313" key="2">
    <source>
        <dbReference type="Proteomes" id="UP000828941"/>
    </source>
</evidence>
<accession>A0ACB9KHN6</accession>
<evidence type="ECO:0000313" key="1">
    <source>
        <dbReference type="EMBL" id="KAI4296645.1"/>
    </source>
</evidence>
<organism evidence="1 2">
    <name type="scientific">Bauhinia variegata</name>
    <name type="common">Purple orchid tree</name>
    <name type="synonym">Phanera variegata</name>
    <dbReference type="NCBI Taxonomy" id="167791"/>
    <lineage>
        <taxon>Eukaryota</taxon>
        <taxon>Viridiplantae</taxon>
        <taxon>Streptophyta</taxon>
        <taxon>Embryophyta</taxon>
        <taxon>Tracheophyta</taxon>
        <taxon>Spermatophyta</taxon>
        <taxon>Magnoliopsida</taxon>
        <taxon>eudicotyledons</taxon>
        <taxon>Gunneridae</taxon>
        <taxon>Pentapetalae</taxon>
        <taxon>rosids</taxon>
        <taxon>fabids</taxon>
        <taxon>Fabales</taxon>
        <taxon>Fabaceae</taxon>
        <taxon>Cercidoideae</taxon>
        <taxon>Cercideae</taxon>
        <taxon>Bauhiniinae</taxon>
        <taxon>Bauhinia</taxon>
    </lineage>
</organism>
<proteinExistence type="predicted"/>
<sequence length="407" mass="47419">MREKSGSGLPDGRGKSNLKMKQLPFMAIVCTIMLFIVYRTTKYQYHETEIDKRGSLWGGEKGYPEVSEKLKGLPRGIIQDRTDLEQRPLWSRSSSRSQVSVYSNRNLLAVPVGVKQKDNVDAMVQKFIPENFTVILFHYDGNVGEWWDLEWSSNAIHIVVQNQTKWWFAKRFLHPDIVSIYDYIFLWDEDLGVENFSPSRYIQIVKEEGLEISQPALHPNSTEIHHRITVRARKKKFHRRVYERRGSTRCTEASEGPPCTGFVEGMAPVFSRAAWYCAWHLIQNDLIHGWGMDMKLGYCAQGDRTKNVGVVDSEYIFHKGIQTLGGGEGGVRTTKKQKQKQKQQPKQASTGFDTRTEIRRQSTWELKIFLERWNEAAAEDRNWVDPFKSDQRRIIRRRRNQQMQRSS</sequence>
<keyword evidence="2" id="KW-1185">Reference proteome</keyword>
<dbReference type="Proteomes" id="UP000828941">
    <property type="component" value="Chromosome 14"/>
</dbReference>
<dbReference type="EMBL" id="CM039439">
    <property type="protein sequence ID" value="KAI4296645.1"/>
    <property type="molecule type" value="Genomic_DNA"/>
</dbReference>
<comment type="caution">
    <text evidence="1">The sequence shown here is derived from an EMBL/GenBank/DDBJ whole genome shotgun (WGS) entry which is preliminary data.</text>
</comment>